<protein>
    <submittedName>
        <fullName evidence="3">Uncharacterized protein</fullName>
    </submittedName>
</protein>
<feature type="transmembrane region" description="Helical" evidence="1">
    <location>
        <begin position="214"/>
        <end position="234"/>
    </location>
</feature>
<dbReference type="Proteomes" id="UP001445076">
    <property type="component" value="Unassembled WGS sequence"/>
</dbReference>
<organism evidence="3 4">
    <name type="scientific">Cherax quadricarinatus</name>
    <name type="common">Australian red claw crayfish</name>
    <dbReference type="NCBI Taxonomy" id="27406"/>
    <lineage>
        <taxon>Eukaryota</taxon>
        <taxon>Metazoa</taxon>
        <taxon>Ecdysozoa</taxon>
        <taxon>Arthropoda</taxon>
        <taxon>Crustacea</taxon>
        <taxon>Multicrustacea</taxon>
        <taxon>Malacostraca</taxon>
        <taxon>Eumalacostraca</taxon>
        <taxon>Eucarida</taxon>
        <taxon>Decapoda</taxon>
        <taxon>Pleocyemata</taxon>
        <taxon>Astacidea</taxon>
        <taxon>Parastacoidea</taxon>
        <taxon>Parastacidae</taxon>
        <taxon>Cherax</taxon>
    </lineage>
</organism>
<evidence type="ECO:0000313" key="3">
    <source>
        <dbReference type="EMBL" id="KAK8740873.1"/>
    </source>
</evidence>
<dbReference type="AlphaFoldDB" id="A0AAW0XNL5"/>
<feature type="transmembrane region" description="Helical" evidence="1">
    <location>
        <begin position="163"/>
        <end position="193"/>
    </location>
</feature>
<keyword evidence="1" id="KW-0472">Membrane</keyword>
<keyword evidence="1" id="KW-0812">Transmembrane</keyword>
<proteinExistence type="predicted"/>
<keyword evidence="4" id="KW-1185">Reference proteome</keyword>
<evidence type="ECO:0000256" key="2">
    <source>
        <dbReference type="SAM" id="SignalP"/>
    </source>
</evidence>
<dbReference type="SUPFAM" id="SSF57302">
    <property type="entry name" value="Snake toxin-like"/>
    <property type="match status" value="1"/>
</dbReference>
<keyword evidence="1" id="KW-1133">Transmembrane helix</keyword>
<comment type="caution">
    <text evidence="3">The sequence shown here is derived from an EMBL/GenBank/DDBJ whole genome shotgun (WGS) entry which is preliminary data.</text>
</comment>
<keyword evidence="2" id="KW-0732">Signal</keyword>
<name>A0AAW0XNL5_CHEQU</name>
<accession>A0AAW0XNL5</accession>
<gene>
    <name evidence="3" type="ORF">OTU49_002742</name>
</gene>
<feature type="signal peptide" evidence="2">
    <location>
        <begin position="1"/>
        <end position="22"/>
    </location>
</feature>
<dbReference type="EMBL" id="JARKIK010000032">
    <property type="protein sequence ID" value="KAK8740873.1"/>
    <property type="molecule type" value="Genomic_DNA"/>
</dbReference>
<sequence>MKMSATQLILCLLLSMITGAVAVEEVVIQWSSSVVAAVVTTTLVDGVVAGSREPLTCWTCSSNSHGSDCYDLDHDNVTFTTSASRNCTPEETFCTVKRVWYVVEAGEEKMDFGVNRTCAAVCNPSCMVIGDRTKIYSCTSCCSESYCNTGSSASPRHSSCTQLLLVALIAALAPTLTSVFVPTVTFALAPTLTYTATQVIGFNSQLGVHVRRDALALGSFLFIVVLASSSICHIF</sequence>
<feature type="chain" id="PRO_5043844535" evidence="2">
    <location>
        <begin position="23"/>
        <end position="235"/>
    </location>
</feature>
<dbReference type="InterPro" id="IPR045860">
    <property type="entry name" value="Snake_toxin-like_sf"/>
</dbReference>
<dbReference type="CDD" id="cd00117">
    <property type="entry name" value="TFP"/>
    <property type="match status" value="1"/>
</dbReference>
<reference evidence="3 4" key="1">
    <citation type="journal article" date="2024" name="BMC Genomics">
        <title>Genome assembly of redclaw crayfish (Cherax quadricarinatus) provides insights into its immune adaptation and hypoxia tolerance.</title>
        <authorList>
            <person name="Liu Z."/>
            <person name="Zheng J."/>
            <person name="Li H."/>
            <person name="Fang K."/>
            <person name="Wang S."/>
            <person name="He J."/>
            <person name="Zhou D."/>
            <person name="Weng S."/>
            <person name="Chi M."/>
            <person name="Gu Z."/>
            <person name="He J."/>
            <person name="Li F."/>
            <person name="Wang M."/>
        </authorList>
    </citation>
    <scope>NUCLEOTIDE SEQUENCE [LARGE SCALE GENOMIC DNA]</scope>
    <source>
        <strain evidence="3">ZL_2023a</strain>
    </source>
</reference>
<evidence type="ECO:0000256" key="1">
    <source>
        <dbReference type="SAM" id="Phobius"/>
    </source>
</evidence>
<evidence type="ECO:0000313" key="4">
    <source>
        <dbReference type="Proteomes" id="UP001445076"/>
    </source>
</evidence>